<evidence type="ECO:0000256" key="3">
    <source>
        <dbReference type="ARBA" id="ARBA00023125"/>
    </source>
</evidence>
<evidence type="ECO:0000313" key="6">
    <source>
        <dbReference type="EMBL" id="MFC4668533.1"/>
    </source>
</evidence>
<dbReference type="Gene3D" id="3.40.50.1360">
    <property type="match status" value="1"/>
</dbReference>
<dbReference type="SUPFAM" id="SSF88659">
    <property type="entry name" value="Sigma3 and sigma4 domains of RNA polymerase sigma factors"/>
    <property type="match status" value="1"/>
</dbReference>
<dbReference type="PANTHER" id="PTHR34294">
    <property type="entry name" value="TRANSCRIPTIONAL REGULATOR-RELATED"/>
    <property type="match status" value="1"/>
</dbReference>
<dbReference type="Proteomes" id="UP001595973">
    <property type="component" value="Unassembled WGS sequence"/>
</dbReference>
<dbReference type="SUPFAM" id="SSF100950">
    <property type="entry name" value="NagB/RpiA/CoA transferase-like"/>
    <property type="match status" value="1"/>
</dbReference>
<keyword evidence="2" id="KW-0805">Transcription regulation</keyword>
<dbReference type="PANTHER" id="PTHR34294:SF1">
    <property type="entry name" value="TRANSCRIPTIONAL REGULATOR LSRR"/>
    <property type="match status" value="1"/>
</dbReference>
<sequence>MSESRAAPTGPVSGRSGDTDRMRARAVWLYYAEGMKQSEIATALGTTRVAVVRLLADARRRNEVRITISAPLAELARLETSLSSRFGIAEVILCPSGDGGSDPTLSIAAAAGAHVSGLMKSGMSVGVGWGRTLHSMLPFIEGRTLEDVRIISLLGGISAARRFNPAEFAWRFAELFQGEGYLVPAPALVDSAETRAALIERCGIGEVFEMAAALDMALISVGGIAAEATSFRTGHLSEAERRDLIGAGAVGDVFYNFIDAEGRVIDHAVNARTISVDLADVARARERVLISGGAEKVAALRGAITALKPTCLVTDEKTAEALLAGA</sequence>
<feature type="domain" description="Sugar-binding" evidence="5">
    <location>
        <begin position="72"/>
        <end position="324"/>
    </location>
</feature>
<evidence type="ECO:0000256" key="2">
    <source>
        <dbReference type="ARBA" id="ARBA00023015"/>
    </source>
</evidence>
<organism evidence="6 7">
    <name type="scientific">Seohaeicola nanhaiensis</name>
    <dbReference type="NCBI Taxonomy" id="1387282"/>
    <lineage>
        <taxon>Bacteria</taxon>
        <taxon>Pseudomonadati</taxon>
        <taxon>Pseudomonadota</taxon>
        <taxon>Alphaproteobacteria</taxon>
        <taxon>Rhodobacterales</taxon>
        <taxon>Roseobacteraceae</taxon>
        <taxon>Seohaeicola</taxon>
    </lineage>
</organism>
<reference evidence="7" key="1">
    <citation type="journal article" date="2019" name="Int. J. Syst. Evol. Microbiol.">
        <title>The Global Catalogue of Microorganisms (GCM) 10K type strain sequencing project: providing services to taxonomists for standard genome sequencing and annotation.</title>
        <authorList>
            <consortium name="The Broad Institute Genomics Platform"/>
            <consortium name="The Broad Institute Genome Sequencing Center for Infectious Disease"/>
            <person name="Wu L."/>
            <person name="Ma J."/>
        </authorList>
    </citation>
    <scope>NUCLEOTIDE SEQUENCE [LARGE SCALE GENOMIC DNA]</scope>
    <source>
        <strain evidence="7">CGMCC 4.7283</strain>
    </source>
</reference>
<name>A0ABV9KEX4_9RHOB</name>
<comment type="caution">
    <text evidence="6">The sequence shown here is derived from an EMBL/GenBank/DDBJ whole genome shotgun (WGS) entry which is preliminary data.</text>
</comment>
<protein>
    <submittedName>
        <fullName evidence="6">Sugar-binding transcriptional regulator</fullName>
    </submittedName>
</protein>
<dbReference type="Pfam" id="PF04198">
    <property type="entry name" value="Sugar-bind"/>
    <property type="match status" value="1"/>
</dbReference>
<keyword evidence="3" id="KW-0238">DNA-binding</keyword>
<dbReference type="InterPro" id="IPR051054">
    <property type="entry name" value="SorC_transcr_regulators"/>
</dbReference>
<dbReference type="Gene3D" id="1.10.10.10">
    <property type="entry name" value="Winged helix-like DNA-binding domain superfamily/Winged helix DNA-binding domain"/>
    <property type="match status" value="1"/>
</dbReference>
<evidence type="ECO:0000259" key="5">
    <source>
        <dbReference type="Pfam" id="PF04198"/>
    </source>
</evidence>
<dbReference type="InterPro" id="IPR013324">
    <property type="entry name" value="RNA_pol_sigma_r3/r4-like"/>
</dbReference>
<evidence type="ECO:0000256" key="1">
    <source>
        <dbReference type="ARBA" id="ARBA00010466"/>
    </source>
</evidence>
<dbReference type="InterPro" id="IPR037171">
    <property type="entry name" value="NagB/RpiA_transferase-like"/>
</dbReference>
<evidence type="ECO:0000256" key="4">
    <source>
        <dbReference type="ARBA" id="ARBA00023163"/>
    </source>
</evidence>
<keyword evidence="7" id="KW-1185">Reference proteome</keyword>
<dbReference type="InterPro" id="IPR036388">
    <property type="entry name" value="WH-like_DNA-bd_sf"/>
</dbReference>
<accession>A0ABV9KEX4</accession>
<dbReference type="EMBL" id="JBHSGI010000005">
    <property type="protein sequence ID" value="MFC4668533.1"/>
    <property type="molecule type" value="Genomic_DNA"/>
</dbReference>
<dbReference type="InterPro" id="IPR007324">
    <property type="entry name" value="Sugar-bd_dom_put"/>
</dbReference>
<gene>
    <name evidence="6" type="ORF">ACFO5X_08220</name>
</gene>
<proteinExistence type="inferred from homology"/>
<comment type="similarity">
    <text evidence="1">Belongs to the SorC transcriptional regulatory family.</text>
</comment>
<keyword evidence="4" id="KW-0804">Transcription</keyword>
<evidence type="ECO:0000313" key="7">
    <source>
        <dbReference type="Proteomes" id="UP001595973"/>
    </source>
</evidence>
<dbReference type="RefSeq" id="WP_380716826.1">
    <property type="nucleotide sequence ID" value="NZ_JBHSGI010000005.1"/>
</dbReference>